<feature type="compositionally biased region" description="Basic and acidic residues" evidence="1">
    <location>
        <begin position="160"/>
        <end position="172"/>
    </location>
</feature>
<feature type="compositionally biased region" description="Pro residues" evidence="1">
    <location>
        <begin position="63"/>
        <end position="76"/>
    </location>
</feature>
<feature type="domain" description="YoaR-like putative peptidoglycan binding" evidence="2">
    <location>
        <begin position="799"/>
        <end position="892"/>
    </location>
</feature>
<feature type="compositionally biased region" description="Low complexity" evidence="1">
    <location>
        <begin position="128"/>
        <end position="143"/>
    </location>
</feature>
<protein>
    <submittedName>
        <fullName evidence="3">Vancomycin resistance protein YoaR, contains peptidoglycan-binding and VanW domains</fullName>
    </submittedName>
</protein>
<dbReference type="PANTHER" id="PTHR35788:SF1">
    <property type="entry name" value="EXPORTED PROTEIN"/>
    <property type="match status" value="1"/>
</dbReference>
<dbReference type="eggNOG" id="COG2720">
    <property type="taxonomic scope" value="Bacteria"/>
</dbReference>
<sequence>MSDDNGRPDPQPEDGSTPAASTPAGGDPAGSQQRPVSAERTTKRIQWMSAPKPGAEAPEPAKDVPPAPPAPQPQAPQTPQVHRSGPQPRTPQSIAPTDGTPRVHYNSPQQPQPSSFGAPGQSPVHHSGPQPRTPQQPRNPGQQWSQQPPSNIQYQGEQPQQRHDSGPVRREQPPVQQPQRHDSGAVQREHGPGRQAPAQQPPVQQRHDSGPVQRPRPETEQPKPAEAPKQTVSGAALFQNVAEQTETVVFQQLPSAPKPETEKRAEDEAARRADDAQKPEQATTFAHSVSDTQPNPKPEQATTFARPVGDPQNPEQATAFSRSTGETPRPEQAPRPVGDAQRPEQATTFARPVGDPSSPEQATAFSRSTGETPRPEQPTTFARPVGDPSSPEQATAFSRSTGETPRPEQATTFARPVGDPSKQEQTSRPSGDAPRPEQATTFARPVGDAPRPEQATTFARPVGDPQKPEQATAFSRSTGETPRPEQATTFARPVGDQSTNRIDQATTAIRPEALSGLGAGRPVDPAADTVRIPKIDATTTVAPARATSVFNAKPPATPPPPVDDVIDPLPEDDGEGERSGRGRKILLAAASVVGLLGVLYVGDLLLTQGNVPRGVTVAGVDVGGMDRASAEKKLREQIEPRLGKPVALRVGDVDTEISPQEAGLTMNWKGTLDQAGEQSYNPFTRIASFFTTTELGVVTSAEESKVTGALEHLREVTDRLPAEGTIEFTDGKPKPIDPKPGQKLDAAGAVPVLKSDWPSGRRVQLPAIIDPVTSTPEGVRKALEEIAKPAVSGPLTVLGEGGNAIVQPVAIGNAMRFESDGKGGLTASLDVPKIAEVARPQLASTDKPGKDAEIVIEGGKPVVKPSTDGRGVDWEKTLAGALEVLRKPQDRQIKATYSQLPAKLTTEQANALGVKQVVAEFETKGFAADSGRNIKRAAEQINGAIVKPGETFSMNVRTGPRTAATGYVEAAIIEKGELSRAVGGGVSQMATTLYNAAYHAGMVDVAHKEHSFYISRYPKGREATVFQNPNGSSVIDVKFKNDSKTGILIQTIWTPSNITVRMWGTKTYEVTGQTSEPFAQTAPQVKEIPHGQPCTPSPGAGGFSVKDTRTIKDLTTGAVRREERTVRYNPQHKVVCAPPPAGG</sequence>
<feature type="compositionally biased region" description="Polar residues" evidence="1">
    <location>
        <begin position="390"/>
        <end position="403"/>
    </location>
</feature>
<feature type="compositionally biased region" description="Acidic residues" evidence="1">
    <location>
        <begin position="564"/>
        <end position="575"/>
    </location>
</feature>
<dbReference type="OrthoDB" id="9813301at2"/>
<feature type="compositionally biased region" description="Polar residues" evidence="1">
    <location>
        <begin position="313"/>
        <end position="326"/>
    </location>
</feature>
<feature type="compositionally biased region" description="Polar residues" evidence="1">
    <location>
        <begin position="280"/>
        <end position="294"/>
    </location>
</feature>
<evidence type="ECO:0000313" key="3">
    <source>
        <dbReference type="EMBL" id="SDN21517.1"/>
    </source>
</evidence>
<dbReference type="InterPro" id="IPR052913">
    <property type="entry name" value="Glycopeptide_resist_protein"/>
</dbReference>
<feature type="compositionally biased region" description="Basic and acidic residues" evidence="1">
    <location>
        <begin position="179"/>
        <end position="192"/>
    </location>
</feature>
<gene>
    <name evidence="3" type="ORF">SAMN04489726_5547</name>
</gene>
<feature type="compositionally biased region" description="Polar residues" evidence="1">
    <location>
        <begin position="496"/>
        <end position="507"/>
    </location>
</feature>
<evidence type="ECO:0000259" key="2">
    <source>
        <dbReference type="Pfam" id="PF12229"/>
    </source>
</evidence>
<feature type="compositionally biased region" description="Polar residues" evidence="1">
    <location>
        <begin position="241"/>
        <end position="254"/>
    </location>
</feature>
<dbReference type="AlphaFoldDB" id="A0A1G9ZK90"/>
<name>A0A1G9ZK90_ALLAB</name>
<reference evidence="3 4" key="1">
    <citation type="submission" date="2016-10" db="EMBL/GenBank/DDBJ databases">
        <authorList>
            <person name="de Groot N.N."/>
        </authorList>
    </citation>
    <scope>NUCLEOTIDE SEQUENCE [LARGE SCALE GENOMIC DNA]</scope>
    <source>
        <strain evidence="3 4">DSM 44149</strain>
    </source>
</reference>
<evidence type="ECO:0000256" key="1">
    <source>
        <dbReference type="SAM" id="MobiDB-lite"/>
    </source>
</evidence>
<accession>A0A1G9ZK90</accession>
<keyword evidence="4" id="KW-1185">Reference proteome</keyword>
<feature type="compositionally biased region" description="Polar residues" evidence="1">
    <location>
        <begin position="144"/>
        <end position="159"/>
    </location>
</feature>
<feature type="region of interest" description="Disordered" evidence="1">
    <location>
        <begin position="550"/>
        <end position="579"/>
    </location>
</feature>
<dbReference type="EMBL" id="LT629701">
    <property type="protein sequence ID" value="SDN21517.1"/>
    <property type="molecule type" value="Genomic_DNA"/>
</dbReference>
<dbReference type="Pfam" id="PF04294">
    <property type="entry name" value="VanW"/>
    <property type="match status" value="1"/>
</dbReference>
<proteinExistence type="predicted"/>
<dbReference type="Proteomes" id="UP000183376">
    <property type="component" value="Chromosome I"/>
</dbReference>
<feature type="compositionally biased region" description="Basic and acidic residues" evidence="1">
    <location>
        <begin position="259"/>
        <end position="278"/>
    </location>
</feature>
<dbReference type="InterPro" id="IPR007391">
    <property type="entry name" value="Vancomycin_resist_VanW"/>
</dbReference>
<evidence type="ECO:0000313" key="4">
    <source>
        <dbReference type="Proteomes" id="UP000183376"/>
    </source>
</evidence>
<feature type="region of interest" description="Disordered" evidence="1">
    <location>
        <begin position="1"/>
        <end position="522"/>
    </location>
</feature>
<dbReference type="Pfam" id="PF12229">
    <property type="entry name" value="PG_binding_4"/>
    <property type="match status" value="1"/>
</dbReference>
<feature type="compositionally biased region" description="Basic and acidic residues" evidence="1">
    <location>
        <begin position="205"/>
        <end position="223"/>
    </location>
</feature>
<dbReference type="PANTHER" id="PTHR35788">
    <property type="entry name" value="EXPORTED PROTEIN-RELATED"/>
    <property type="match status" value="1"/>
</dbReference>
<dbReference type="InterPro" id="IPR022029">
    <property type="entry name" value="YoaR-like_PG-bd"/>
</dbReference>
<dbReference type="RefSeq" id="WP_052407381.1">
    <property type="nucleotide sequence ID" value="NZ_JOEF01000009.1"/>
</dbReference>
<feature type="compositionally biased region" description="Low complexity" evidence="1">
    <location>
        <begin position="193"/>
        <end position="204"/>
    </location>
</feature>
<feature type="compositionally biased region" description="Polar residues" evidence="1">
    <location>
        <begin position="358"/>
        <end position="371"/>
    </location>
</feature>
<feature type="compositionally biased region" description="Polar residues" evidence="1">
    <location>
        <begin position="106"/>
        <end position="115"/>
    </location>
</feature>
<organism evidence="3 4">
    <name type="scientific">Allokutzneria albata</name>
    <name type="common">Kibdelosporangium albatum</name>
    <dbReference type="NCBI Taxonomy" id="211114"/>
    <lineage>
        <taxon>Bacteria</taxon>
        <taxon>Bacillati</taxon>
        <taxon>Actinomycetota</taxon>
        <taxon>Actinomycetes</taxon>
        <taxon>Pseudonocardiales</taxon>
        <taxon>Pseudonocardiaceae</taxon>
        <taxon>Allokutzneria</taxon>
    </lineage>
</organism>
<dbReference type="STRING" id="211114.SAMN04489726_5547"/>